<comment type="caution">
    <text evidence="2">The sequence shown here is derived from an EMBL/GenBank/DDBJ whole genome shotgun (WGS) entry which is preliminary data.</text>
</comment>
<dbReference type="Proteomes" id="UP000748756">
    <property type="component" value="Unassembled WGS sequence"/>
</dbReference>
<evidence type="ECO:0000256" key="1">
    <source>
        <dbReference type="SAM" id="MobiDB-lite"/>
    </source>
</evidence>
<feature type="compositionally biased region" description="Low complexity" evidence="1">
    <location>
        <begin position="99"/>
        <end position="110"/>
    </location>
</feature>
<keyword evidence="3" id="KW-1185">Reference proteome</keyword>
<evidence type="ECO:0008006" key="4">
    <source>
        <dbReference type="Google" id="ProtNLM"/>
    </source>
</evidence>
<sequence length="148" mass="16148">MDRYLAYAYLKRLGYVVTRPGTYDARLAGTQTQIVATPASSALSSDSKDPWLSSFLWRLLVDSWNSGTRIVLTGLRRWFEPLKLGGMMQGLVDPAQAGPSSTPSYSASAHSSDKGKKMQQPDWPKVLFAVVDGGQVSFMSLSNVQASL</sequence>
<evidence type="ECO:0000313" key="2">
    <source>
        <dbReference type="EMBL" id="KAF9137260.1"/>
    </source>
</evidence>
<dbReference type="OrthoDB" id="408683at2759"/>
<protein>
    <recommendedName>
        <fullName evidence="4">tRNA-splicing endonuclease subunit Sen54 N-terminal domain-containing protein</fullName>
    </recommendedName>
</protein>
<name>A0A9P5RQT6_9FUNG</name>
<evidence type="ECO:0000313" key="3">
    <source>
        <dbReference type="Proteomes" id="UP000748756"/>
    </source>
</evidence>
<reference evidence="2" key="1">
    <citation type="journal article" date="2020" name="Fungal Divers.">
        <title>Resolving the Mortierellaceae phylogeny through synthesis of multi-gene phylogenetics and phylogenomics.</title>
        <authorList>
            <person name="Vandepol N."/>
            <person name="Liber J."/>
            <person name="Desiro A."/>
            <person name="Na H."/>
            <person name="Kennedy M."/>
            <person name="Barry K."/>
            <person name="Grigoriev I.V."/>
            <person name="Miller A.N."/>
            <person name="O'Donnell K."/>
            <person name="Stajich J.E."/>
            <person name="Bonito G."/>
        </authorList>
    </citation>
    <scope>NUCLEOTIDE SEQUENCE</scope>
    <source>
        <strain evidence="2">NRRL 6426</strain>
    </source>
</reference>
<accession>A0A9P5RQT6</accession>
<gene>
    <name evidence="2" type="ORF">BG015_002781</name>
</gene>
<dbReference type="AlphaFoldDB" id="A0A9P5RQT6"/>
<feature type="region of interest" description="Disordered" evidence="1">
    <location>
        <begin position="93"/>
        <end position="119"/>
    </location>
</feature>
<proteinExistence type="predicted"/>
<dbReference type="EMBL" id="JAAAUQ010001577">
    <property type="protein sequence ID" value="KAF9137260.1"/>
    <property type="molecule type" value="Genomic_DNA"/>
</dbReference>
<organism evidence="2 3">
    <name type="scientific">Linnemannia schmuckeri</name>
    <dbReference type="NCBI Taxonomy" id="64567"/>
    <lineage>
        <taxon>Eukaryota</taxon>
        <taxon>Fungi</taxon>
        <taxon>Fungi incertae sedis</taxon>
        <taxon>Mucoromycota</taxon>
        <taxon>Mortierellomycotina</taxon>
        <taxon>Mortierellomycetes</taxon>
        <taxon>Mortierellales</taxon>
        <taxon>Mortierellaceae</taxon>
        <taxon>Linnemannia</taxon>
    </lineage>
</organism>